<feature type="region of interest" description="Disordered" evidence="3">
    <location>
        <begin position="368"/>
        <end position="455"/>
    </location>
</feature>
<feature type="compositionally biased region" description="Basic and acidic residues" evidence="3">
    <location>
        <begin position="1205"/>
        <end position="1235"/>
    </location>
</feature>
<dbReference type="Gene3D" id="3.30.70.330">
    <property type="match status" value="1"/>
</dbReference>
<evidence type="ECO:0000313" key="6">
    <source>
        <dbReference type="EMBL" id="KAK7107356.1"/>
    </source>
</evidence>
<feature type="domain" description="RRM" evidence="4">
    <location>
        <begin position="467"/>
        <end position="539"/>
    </location>
</feature>
<feature type="domain" description="CID" evidence="5">
    <location>
        <begin position="1"/>
        <end position="139"/>
    </location>
</feature>
<dbReference type="SMART" id="SM00360">
    <property type="entry name" value="RRM"/>
    <property type="match status" value="1"/>
</dbReference>
<dbReference type="Proteomes" id="UP001374579">
    <property type="component" value="Unassembled WGS sequence"/>
</dbReference>
<feature type="compositionally biased region" description="Acidic residues" evidence="3">
    <location>
        <begin position="293"/>
        <end position="302"/>
    </location>
</feature>
<sequence length="1293" mass="140096">MEAVRAFNNELSSLYENRPPVSRAKMASVTKTAIKAIKFYKHVVQSVEKFVLKCKPEYKVPGLYVIDSIVRQSRHQFGPDKEMFGPRFTKNIVTTFQSLLKCPPDEKCRVVRVLNLWQKNSVFPMEVVQPLLDMAADPTSTDSVLAAQRAVEKVVQAHARSQGKTSNGNTEESLLAQQSDIVNTFTKLLQQTGEGSLLASGQEVQLQQLQLLQQQLVMHTEMMSSKPQQTPPVIDNNLLAQIKLLTDQVLNKTDAPATVSDQSHSDRGMEGGGGDARKLQSEPGFNRKLLDFDYGDSDDEDDRKDGGGTHPHLPGGVQKLLSDPSMMQHLHNVTSLKSGDHMHDSEAMRKHHLEQQQEQFNKEIGQSQYSSYNQDPDVIVVEDQDDRDSRDYDRDRRRSRRSRDRSRSPRRRRHSRSRSRERRRSKDRHRRSRSRDNDRERLREKDRERKKLGLPPVKDKHLSICSTTLWFGHLAKHTTEDELRSEIEKYGTTETIKMVPPRGCAFVSMTARKEAAKALDRMKGFKLNSSALRVAWAPNIGVKESAFKDQWDVELGVTYIPWSRMPADLMPLLNGATLDEDTLPEHLKGAPLQRPEEDSDMRPAMVTDNHNPPPINQPPPSFSGHNPSIPSPHQLSMMPPNMMMPPPGQLPPGVQLPPPNVGQMPGPGPMMQQGNPPQLPTNMLHPPGGPGSVPMSLPAGVSLAQVVSMPGSMPSGPPGMLNTSAPMGMNMDSPLGRPPGIPLSSAPMMMPGQQPGTPSRPGFPGHPQGSPFGLHNMRFPMRPPPQEMEEPKEWPSDDKLEEEALAEMEDEDMDHRPMDLPPSAPSPHLMSLSMMGMRMRMPGPGGPRLQMQMPGGGQMQMPGGGQMQMPGGGQMQMPGGGQMQMPGGGQMQMTGGGQMQMPGGGQMQMPGGGQMQMPGGGQMQMPGGGQMQMPGGSPRPGMMVELGQPVSSPGMALGPGGMLGRPGMMGPRMMQPGQPPVSSEAMMRQQMPQGLMSQGAMAMRLGMGGQGPRGLGPANLQLGQRLGMPGSPGMRGLGPGQGPIRIVLGQRPNLVRPGGPFGFDNPRLQLNDLQANQGDRNPMDEGPPSGPNPNNGPQGHGLLPGLAALRGGRPGLLGARPNLPVNGGFRFGPGGLNFRGPRPDFMRGPALDKPVMDGAQGGLPLPFVGAAPGDKSPEYGVGADSPEYGEGFNEKENGKAVPLDTDLRGDTDLRTDTDLRPQDTDLRNSETDLAKSRRLSRWGSGEGDNSNPANTNGPTPNTNVIPAASQDSSSAASNANQTVPDASEGASDG</sequence>
<reference evidence="6 7" key="1">
    <citation type="submission" date="2024-02" db="EMBL/GenBank/DDBJ databases">
        <title>Chromosome-scale genome assembly of the rough periwinkle Littorina saxatilis.</title>
        <authorList>
            <person name="De Jode A."/>
            <person name="Faria R."/>
            <person name="Formenti G."/>
            <person name="Sims Y."/>
            <person name="Smith T.P."/>
            <person name="Tracey A."/>
            <person name="Wood J.M.D."/>
            <person name="Zagrodzka Z.B."/>
            <person name="Johannesson K."/>
            <person name="Butlin R.K."/>
            <person name="Leder E.H."/>
        </authorList>
    </citation>
    <scope>NUCLEOTIDE SEQUENCE [LARGE SCALE GENOMIC DNA]</scope>
    <source>
        <strain evidence="6">Snail1</strain>
        <tissue evidence="6">Muscle</tissue>
    </source>
</reference>
<feature type="compositionally biased region" description="Basic and acidic residues" evidence="3">
    <location>
        <begin position="387"/>
        <end position="396"/>
    </location>
</feature>
<feature type="compositionally biased region" description="Basic and acidic residues" evidence="3">
    <location>
        <begin position="263"/>
        <end position="280"/>
    </location>
</feature>
<feature type="compositionally biased region" description="Basic residues" evidence="3">
    <location>
        <begin position="397"/>
        <end position="433"/>
    </location>
</feature>
<dbReference type="SUPFAM" id="SSF69349">
    <property type="entry name" value="Phage fibre proteins"/>
    <property type="match status" value="1"/>
</dbReference>
<gene>
    <name evidence="6" type="ORF">V1264_015297</name>
</gene>
<dbReference type="PROSITE" id="PS51391">
    <property type="entry name" value="CID"/>
    <property type="match status" value="1"/>
</dbReference>
<feature type="region of interest" description="Disordered" evidence="3">
    <location>
        <begin position="587"/>
        <end position="641"/>
    </location>
</feature>
<evidence type="ECO:0000259" key="4">
    <source>
        <dbReference type="PROSITE" id="PS50102"/>
    </source>
</evidence>
<feature type="compositionally biased region" description="Basic and acidic residues" evidence="3">
    <location>
        <begin position="434"/>
        <end position="455"/>
    </location>
</feature>
<feature type="region of interest" description="Disordered" evidence="3">
    <location>
        <begin position="1151"/>
        <end position="1293"/>
    </location>
</feature>
<dbReference type="InterPro" id="IPR035979">
    <property type="entry name" value="RBD_domain_sf"/>
</dbReference>
<proteinExistence type="predicted"/>
<dbReference type="Pfam" id="PF04818">
    <property type="entry name" value="CID"/>
    <property type="match status" value="1"/>
</dbReference>
<feature type="region of interest" description="Disordered" evidence="3">
    <location>
        <begin position="253"/>
        <end position="320"/>
    </location>
</feature>
<dbReference type="SMART" id="SM00582">
    <property type="entry name" value="RPR"/>
    <property type="match status" value="1"/>
</dbReference>
<accession>A0AAN9GGL6</accession>
<dbReference type="InterPro" id="IPR006569">
    <property type="entry name" value="CID_dom"/>
</dbReference>
<dbReference type="InterPro" id="IPR008942">
    <property type="entry name" value="ENTH_VHS"/>
</dbReference>
<dbReference type="InterPro" id="IPR051485">
    <property type="entry name" value="SR-CTD_assoc_factor"/>
</dbReference>
<feature type="region of interest" description="Disordered" evidence="3">
    <location>
        <begin position="1074"/>
        <end position="1107"/>
    </location>
</feature>
<keyword evidence="7" id="KW-1185">Reference proteome</keyword>
<organism evidence="6 7">
    <name type="scientific">Littorina saxatilis</name>
    <dbReference type="NCBI Taxonomy" id="31220"/>
    <lineage>
        <taxon>Eukaryota</taxon>
        <taxon>Metazoa</taxon>
        <taxon>Spiralia</taxon>
        <taxon>Lophotrochozoa</taxon>
        <taxon>Mollusca</taxon>
        <taxon>Gastropoda</taxon>
        <taxon>Caenogastropoda</taxon>
        <taxon>Littorinimorpha</taxon>
        <taxon>Littorinoidea</taxon>
        <taxon>Littorinidae</taxon>
        <taxon>Littorina</taxon>
    </lineage>
</organism>
<feature type="compositionally biased region" description="Pro residues" evidence="3">
    <location>
        <begin position="611"/>
        <end position="621"/>
    </location>
</feature>
<dbReference type="Pfam" id="PF00076">
    <property type="entry name" value="RRM_1"/>
    <property type="match status" value="1"/>
</dbReference>
<dbReference type="PANTHER" id="PTHR23140">
    <property type="entry name" value="RNA PROCESSING PROTEIN LD23810P"/>
    <property type="match status" value="1"/>
</dbReference>
<dbReference type="SUPFAM" id="SSF54928">
    <property type="entry name" value="RNA-binding domain, RBD"/>
    <property type="match status" value="1"/>
</dbReference>
<feature type="compositionally biased region" description="Low complexity" evidence="3">
    <location>
        <begin position="1092"/>
        <end position="1107"/>
    </location>
</feature>
<dbReference type="PANTHER" id="PTHR23140:SF4">
    <property type="entry name" value="PROTEIN CBR-NRD-1"/>
    <property type="match status" value="1"/>
</dbReference>
<keyword evidence="1 2" id="KW-0694">RNA-binding</keyword>
<dbReference type="InterPro" id="IPR012677">
    <property type="entry name" value="Nucleotide-bd_a/b_plait_sf"/>
</dbReference>
<feature type="compositionally biased region" description="Polar residues" evidence="3">
    <location>
        <begin position="623"/>
        <end position="634"/>
    </location>
</feature>
<evidence type="ECO:0000256" key="3">
    <source>
        <dbReference type="SAM" id="MobiDB-lite"/>
    </source>
</evidence>
<dbReference type="EMBL" id="JBAMIC010000004">
    <property type="protein sequence ID" value="KAK7107356.1"/>
    <property type="molecule type" value="Genomic_DNA"/>
</dbReference>
<comment type="caution">
    <text evidence="6">The sequence shown here is derived from an EMBL/GenBank/DDBJ whole genome shotgun (WGS) entry which is preliminary data.</text>
</comment>
<evidence type="ECO:0000259" key="5">
    <source>
        <dbReference type="PROSITE" id="PS51391"/>
    </source>
</evidence>
<dbReference type="GO" id="GO:0005634">
    <property type="term" value="C:nucleus"/>
    <property type="evidence" value="ECO:0007669"/>
    <property type="project" value="TreeGrafter"/>
</dbReference>
<dbReference type="Gene3D" id="1.25.40.90">
    <property type="match status" value="1"/>
</dbReference>
<dbReference type="PROSITE" id="PS50102">
    <property type="entry name" value="RRM"/>
    <property type="match status" value="1"/>
</dbReference>
<dbReference type="FunFam" id="1.25.40.90:FF:000004">
    <property type="entry name" value="splicing factor, arginine/serine-rich 15"/>
    <property type="match status" value="1"/>
</dbReference>
<dbReference type="SUPFAM" id="SSF48464">
    <property type="entry name" value="ENTH/VHS domain"/>
    <property type="match status" value="1"/>
</dbReference>
<dbReference type="GO" id="GO:0003723">
    <property type="term" value="F:RNA binding"/>
    <property type="evidence" value="ECO:0007669"/>
    <property type="project" value="UniProtKB-UniRule"/>
</dbReference>
<evidence type="ECO:0000256" key="2">
    <source>
        <dbReference type="PROSITE-ProRule" id="PRU00176"/>
    </source>
</evidence>
<dbReference type="InterPro" id="IPR000504">
    <property type="entry name" value="RRM_dom"/>
</dbReference>
<evidence type="ECO:0000256" key="1">
    <source>
        <dbReference type="ARBA" id="ARBA00022884"/>
    </source>
</evidence>
<protein>
    <submittedName>
        <fullName evidence="6">Uncharacterized protein</fullName>
    </submittedName>
</protein>
<name>A0AAN9GGL6_9CAEN</name>
<dbReference type="CDD" id="cd16983">
    <property type="entry name" value="CID_SCAF8_like"/>
    <property type="match status" value="1"/>
</dbReference>
<evidence type="ECO:0000313" key="7">
    <source>
        <dbReference type="Proteomes" id="UP001374579"/>
    </source>
</evidence>
<feature type="compositionally biased region" description="Low complexity" evidence="3">
    <location>
        <begin position="1249"/>
        <end position="1281"/>
    </location>
</feature>